<evidence type="ECO:0000313" key="3">
    <source>
        <dbReference type="Proteomes" id="UP001597368"/>
    </source>
</evidence>
<keyword evidence="3" id="KW-1185">Reference proteome</keyword>
<accession>A0ABW4T5W6</accession>
<name>A0ABW4T5W6_9ACTN</name>
<organism evidence="2 3">
    <name type="scientific">Nonomuraea mangrovi</name>
    <dbReference type="NCBI Taxonomy" id="2316207"/>
    <lineage>
        <taxon>Bacteria</taxon>
        <taxon>Bacillati</taxon>
        <taxon>Actinomycetota</taxon>
        <taxon>Actinomycetes</taxon>
        <taxon>Streptosporangiales</taxon>
        <taxon>Streptosporangiaceae</taxon>
        <taxon>Nonomuraea</taxon>
    </lineage>
</organism>
<comment type="caution">
    <text evidence="2">The sequence shown here is derived from an EMBL/GenBank/DDBJ whole genome shotgun (WGS) entry which is preliminary data.</text>
</comment>
<evidence type="ECO:0000256" key="1">
    <source>
        <dbReference type="SAM" id="MobiDB-lite"/>
    </source>
</evidence>
<sequence length="83" mass="9202">MIQPDDVDDLLHEQRIGGEFEGFCPVRFEVEVARDPAGTPQAAGRHPRGALGTCEQRRDRPRQARPAEPMDSTAASVRDYLAN</sequence>
<reference evidence="3" key="1">
    <citation type="journal article" date="2019" name="Int. J. Syst. Evol. Microbiol.">
        <title>The Global Catalogue of Microorganisms (GCM) 10K type strain sequencing project: providing services to taxonomists for standard genome sequencing and annotation.</title>
        <authorList>
            <consortium name="The Broad Institute Genomics Platform"/>
            <consortium name="The Broad Institute Genome Sequencing Center for Infectious Disease"/>
            <person name="Wu L."/>
            <person name="Ma J."/>
        </authorList>
    </citation>
    <scope>NUCLEOTIDE SEQUENCE [LARGE SCALE GENOMIC DNA]</scope>
    <source>
        <strain evidence="3">ICMP 6774ER</strain>
    </source>
</reference>
<dbReference type="RefSeq" id="WP_379577315.1">
    <property type="nucleotide sequence ID" value="NZ_JBHUFV010000051.1"/>
</dbReference>
<protein>
    <submittedName>
        <fullName evidence="2">Uncharacterized protein</fullName>
    </submittedName>
</protein>
<dbReference type="EMBL" id="JBHUFV010000051">
    <property type="protein sequence ID" value="MFD1936624.1"/>
    <property type="molecule type" value="Genomic_DNA"/>
</dbReference>
<feature type="region of interest" description="Disordered" evidence="1">
    <location>
        <begin position="35"/>
        <end position="83"/>
    </location>
</feature>
<proteinExistence type="predicted"/>
<evidence type="ECO:0000313" key="2">
    <source>
        <dbReference type="EMBL" id="MFD1936624.1"/>
    </source>
</evidence>
<gene>
    <name evidence="2" type="ORF">ACFSKW_34645</name>
</gene>
<dbReference type="Proteomes" id="UP001597368">
    <property type="component" value="Unassembled WGS sequence"/>
</dbReference>